<reference evidence="7 9" key="1">
    <citation type="journal article" date="2012" name="Nature">
        <title>Algal genomes reveal evolutionary mosaicism and the fate of nucleomorphs.</title>
        <authorList>
            <consortium name="DOE Joint Genome Institute"/>
            <person name="Curtis B.A."/>
            <person name="Tanifuji G."/>
            <person name="Burki F."/>
            <person name="Gruber A."/>
            <person name="Irimia M."/>
            <person name="Maruyama S."/>
            <person name="Arias M.C."/>
            <person name="Ball S.G."/>
            <person name="Gile G.H."/>
            <person name="Hirakawa Y."/>
            <person name="Hopkins J.F."/>
            <person name="Kuo A."/>
            <person name="Rensing S.A."/>
            <person name="Schmutz J."/>
            <person name="Symeonidi A."/>
            <person name="Elias M."/>
            <person name="Eveleigh R.J."/>
            <person name="Herman E.K."/>
            <person name="Klute M.J."/>
            <person name="Nakayama T."/>
            <person name="Obornik M."/>
            <person name="Reyes-Prieto A."/>
            <person name="Armbrust E.V."/>
            <person name="Aves S.J."/>
            <person name="Beiko R.G."/>
            <person name="Coutinho P."/>
            <person name="Dacks J.B."/>
            <person name="Durnford D.G."/>
            <person name="Fast N.M."/>
            <person name="Green B.R."/>
            <person name="Grisdale C.J."/>
            <person name="Hempel F."/>
            <person name="Henrissat B."/>
            <person name="Hoppner M.P."/>
            <person name="Ishida K."/>
            <person name="Kim E."/>
            <person name="Koreny L."/>
            <person name="Kroth P.G."/>
            <person name="Liu Y."/>
            <person name="Malik S.B."/>
            <person name="Maier U.G."/>
            <person name="McRose D."/>
            <person name="Mock T."/>
            <person name="Neilson J.A."/>
            <person name="Onodera N.T."/>
            <person name="Poole A.M."/>
            <person name="Pritham E.J."/>
            <person name="Richards T.A."/>
            <person name="Rocap G."/>
            <person name="Roy S.W."/>
            <person name="Sarai C."/>
            <person name="Schaack S."/>
            <person name="Shirato S."/>
            <person name="Slamovits C.H."/>
            <person name="Spencer D.F."/>
            <person name="Suzuki S."/>
            <person name="Worden A.Z."/>
            <person name="Zauner S."/>
            <person name="Barry K."/>
            <person name="Bell C."/>
            <person name="Bharti A.K."/>
            <person name="Crow J.A."/>
            <person name="Grimwood J."/>
            <person name="Kramer R."/>
            <person name="Lindquist E."/>
            <person name="Lucas S."/>
            <person name="Salamov A."/>
            <person name="McFadden G.I."/>
            <person name="Lane C.E."/>
            <person name="Keeling P.J."/>
            <person name="Gray M.W."/>
            <person name="Grigoriev I.V."/>
            <person name="Archibald J.M."/>
        </authorList>
    </citation>
    <scope>NUCLEOTIDE SEQUENCE</scope>
    <source>
        <strain evidence="7 9">CCMP2712</strain>
    </source>
</reference>
<keyword evidence="9" id="KW-1185">Reference proteome</keyword>
<dbReference type="GO" id="GO:0016757">
    <property type="term" value="F:glycosyltransferase activity"/>
    <property type="evidence" value="ECO:0007669"/>
    <property type="project" value="UniProtKB-KW"/>
</dbReference>
<dbReference type="PANTHER" id="PTHR31042">
    <property type="entry name" value="CORE-2/I-BRANCHING BETA-1,6-N-ACETYLGLUCOSAMINYLTRANSFERASE FAMILY PROTEIN-RELATED"/>
    <property type="match status" value="1"/>
</dbReference>
<evidence type="ECO:0000256" key="2">
    <source>
        <dbReference type="ARBA" id="ARBA00022676"/>
    </source>
</evidence>
<feature type="region of interest" description="Disordered" evidence="6">
    <location>
        <begin position="368"/>
        <end position="395"/>
    </location>
</feature>
<dbReference type="KEGG" id="gtt:GUITHDRAFT_134409"/>
<evidence type="ECO:0000313" key="9">
    <source>
        <dbReference type="Proteomes" id="UP000011087"/>
    </source>
</evidence>
<accession>L1JT50</accession>
<dbReference type="OrthoDB" id="191334at2759"/>
<keyword evidence="2" id="KW-0328">Glycosyltransferase</keyword>
<feature type="compositionally biased region" description="Basic and acidic residues" evidence="6">
    <location>
        <begin position="602"/>
        <end position="611"/>
    </location>
</feature>
<keyword evidence="5" id="KW-0325">Glycoprotein</keyword>
<dbReference type="GeneID" id="17308199"/>
<name>L1JT50_GUITC</name>
<dbReference type="Proteomes" id="UP000011087">
    <property type="component" value="Unassembled WGS sequence"/>
</dbReference>
<evidence type="ECO:0000256" key="4">
    <source>
        <dbReference type="ARBA" id="ARBA00023136"/>
    </source>
</evidence>
<feature type="compositionally biased region" description="Basic and acidic residues" evidence="6">
    <location>
        <begin position="445"/>
        <end position="476"/>
    </location>
</feature>
<dbReference type="AlphaFoldDB" id="L1JT50"/>
<dbReference type="GO" id="GO:0016020">
    <property type="term" value="C:membrane"/>
    <property type="evidence" value="ECO:0007669"/>
    <property type="project" value="UniProtKB-SubCell"/>
</dbReference>
<feature type="region of interest" description="Disordered" evidence="6">
    <location>
        <begin position="566"/>
        <end position="586"/>
    </location>
</feature>
<feature type="compositionally biased region" description="Basic and acidic residues" evidence="6">
    <location>
        <begin position="577"/>
        <end position="586"/>
    </location>
</feature>
<dbReference type="PaxDb" id="55529-EKX51484"/>
<dbReference type="EMBL" id="JH992975">
    <property type="protein sequence ID" value="EKX51484.1"/>
    <property type="molecule type" value="Genomic_DNA"/>
</dbReference>
<reference evidence="9" key="2">
    <citation type="submission" date="2012-11" db="EMBL/GenBank/DDBJ databases">
        <authorList>
            <person name="Kuo A."/>
            <person name="Curtis B.A."/>
            <person name="Tanifuji G."/>
            <person name="Burki F."/>
            <person name="Gruber A."/>
            <person name="Irimia M."/>
            <person name="Maruyama S."/>
            <person name="Arias M.C."/>
            <person name="Ball S.G."/>
            <person name="Gile G.H."/>
            <person name="Hirakawa Y."/>
            <person name="Hopkins J.F."/>
            <person name="Rensing S.A."/>
            <person name="Schmutz J."/>
            <person name="Symeonidi A."/>
            <person name="Elias M."/>
            <person name="Eveleigh R.J."/>
            <person name="Herman E.K."/>
            <person name="Klute M.J."/>
            <person name="Nakayama T."/>
            <person name="Obornik M."/>
            <person name="Reyes-Prieto A."/>
            <person name="Armbrust E.V."/>
            <person name="Aves S.J."/>
            <person name="Beiko R.G."/>
            <person name="Coutinho P."/>
            <person name="Dacks J.B."/>
            <person name="Durnford D.G."/>
            <person name="Fast N.M."/>
            <person name="Green B.R."/>
            <person name="Grisdale C."/>
            <person name="Hempe F."/>
            <person name="Henrissat B."/>
            <person name="Hoppner M.P."/>
            <person name="Ishida K.-I."/>
            <person name="Kim E."/>
            <person name="Koreny L."/>
            <person name="Kroth P.G."/>
            <person name="Liu Y."/>
            <person name="Malik S.-B."/>
            <person name="Maier U.G."/>
            <person name="McRose D."/>
            <person name="Mock T."/>
            <person name="Neilson J.A."/>
            <person name="Onodera N.T."/>
            <person name="Poole A.M."/>
            <person name="Pritham E.J."/>
            <person name="Richards T.A."/>
            <person name="Rocap G."/>
            <person name="Roy S.W."/>
            <person name="Sarai C."/>
            <person name="Schaack S."/>
            <person name="Shirato S."/>
            <person name="Slamovits C.H."/>
            <person name="Spencer D.F."/>
            <person name="Suzuki S."/>
            <person name="Worden A.Z."/>
            <person name="Zauner S."/>
            <person name="Barry K."/>
            <person name="Bell C."/>
            <person name="Bharti A.K."/>
            <person name="Crow J.A."/>
            <person name="Grimwood J."/>
            <person name="Kramer R."/>
            <person name="Lindquist E."/>
            <person name="Lucas S."/>
            <person name="Salamov A."/>
            <person name="McFadden G.I."/>
            <person name="Lane C.E."/>
            <person name="Keeling P.J."/>
            <person name="Gray M.W."/>
            <person name="Grigoriev I.V."/>
            <person name="Archibald J.M."/>
        </authorList>
    </citation>
    <scope>NUCLEOTIDE SEQUENCE</scope>
    <source>
        <strain evidence="9">CCMP2712</strain>
    </source>
</reference>
<feature type="region of interest" description="Disordered" evidence="6">
    <location>
        <begin position="602"/>
        <end position="681"/>
    </location>
</feature>
<dbReference type="HOGENOM" id="CLU_404106_0_0_1"/>
<evidence type="ECO:0000256" key="5">
    <source>
        <dbReference type="ARBA" id="ARBA00023180"/>
    </source>
</evidence>
<evidence type="ECO:0000256" key="1">
    <source>
        <dbReference type="ARBA" id="ARBA00004606"/>
    </source>
</evidence>
<evidence type="ECO:0000256" key="6">
    <source>
        <dbReference type="SAM" id="MobiDB-lite"/>
    </source>
</evidence>
<keyword evidence="3" id="KW-0808">Transferase</keyword>
<protein>
    <submittedName>
        <fullName evidence="7 8">Uncharacterized protein</fullName>
    </submittedName>
</protein>
<feature type="compositionally biased region" description="Basic and acidic residues" evidence="6">
    <location>
        <begin position="624"/>
        <end position="634"/>
    </location>
</feature>
<dbReference type="Pfam" id="PF02485">
    <property type="entry name" value="Branch"/>
    <property type="match status" value="1"/>
</dbReference>
<feature type="region of interest" description="Disordered" evidence="6">
    <location>
        <begin position="445"/>
        <end position="493"/>
    </location>
</feature>
<dbReference type="InterPro" id="IPR003406">
    <property type="entry name" value="Glyco_trans_14"/>
</dbReference>
<dbReference type="InterPro" id="IPR044174">
    <property type="entry name" value="BC10-like"/>
</dbReference>
<reference evidence="8" key="3">
    <citation type="submission" date="2016-03" db="UniProtKB">
        <authorList>
            <consortium name="EnsemblProtists"/>
        </authorList>
    </citation>
    <scope>IDENTIFICATION</scope>
</reference>
<evidence type="ECO:0000256" key="3">
    <source>
        <dbReference type="ARBA" id="ARBA00022679"/>
    </source>
</evidence>
<evidence type="ECO:0000313" key="7">
    <source>
        <dbReference type="EMBL" id="EKX51484.1"/>
    </source>
</evidence>
<organism evidence="7">
    <name type="scientific">Guillardia theta (strain CCMP2712)</name>
    <name type="common">Cryptophyte</name>
    <dbReference type="NCBI Taxonomy" id="905079"/>
    <lineage>
        <taxon>Eukaryota</taxon>
        <taxon>Cryptophyceae</taxon>
        <taxon>Pyrenomonadales</taxon>
        <taxon>Geminigeraceae</taxon>
        <taxon>Guillardia</taxon>
    </lineage>
</organism>
<evidence type="ECO:0000313" key="8">
    <source>
        <dbReference type="EnsemblProtists" id="EKX51484"/>
    </source>
</evidence>
<sequence>MSSELDSIAFLFLTLGEVKNPLAWEAWFHKARKEVFDIHVHAKFEDEVKHPLFKNNLIQGIKTKWGTVSLVQAHLLLLNKALKKERNRWFILLSDSCLPLVSFEVLLKTLRKGHHHSCFDLHSVKAQKEQRKNIQLITSDLLVHDDLSPVPCRLEVANGDGMQDEELIKDLLLHEEITAHSQWCILNRKDAEILVQGGNIETWFEAYRRFLRPNLVKRSYLLAPDELFILTFLRHFHRTQGTSYKFINRKSTFAHCCLDIAHCCCSLGRAAHPLSFTSLQKDLLSLAFAHDSLFARKFEAEQGIHIEHFEALWESRWESNRILDVAEISSALANPDRLTQRQQLVIAMKLSRHAGNCSEVEVQEECDMVPSPAVEEGRRSSGAGEEQGKRKRSRVCRETCQAEPLDAGEITQRVSREERKMMATWNMIMQAEELRVKKEARIRKKMETSVEQSKVKEQEGTGTTDKEVQKGDSKETIEEEERTNLGASAVTPKKAEGGRKNKVLCYNSQDVGKVIKILCEDDGLLPVELLEYKKEKKFLVKFLSDGTCMLVDLARVVHRQLKVRHAVAGGGGGGGGEKVEEPKSREERKLLATLNSMLKAEKMRIRREQTRVGKKSTGSEENVEEKREVGREEAGREEEEQGSQGEEEKSSNTCLKGGGEQGSPPEQSLYVLEAEGRREVV</sequence>
<dbReference type="RefSeq" id="XP_005838464.1">
    <property type="nucleotide sequence ID" value="XM_005838407.1"/>
</dbReference>
<dbReference type="PANTHER" id="PTHR31042:SF150">
    <property type="entry name" value="OS06G0661900 PROTEIN"/>
    <property type="match status" value="1"/>
</dbReference>
<comment type="subcellular location">
    <subcellularLocation>
        <location evidence="1">Membrane</location>
        <topology evidence="1">Single-pass type II membrane protein</topology>
    </subcellularLocation>
</comment>
<gene>
    <name evidence="7" type="ORF">GUITHDRAFT_134409</name>
</gene>
<dbReference type="EnsemblProtists" id="EKX51484">
    <property type="protein sequence ID" value="EKX51484"/>
    <property type="gene ID" value="GUITHDRAFT_134409"/>
</dbReference>
<keyword evidence="4" id="KW-0472">Membrane</keyword>
<proteinExistence type="predicted"/>